<comment type="caution">
    <text evidence="5">The sequence shown here is derived from an EMBL/GenBank/DDBJ whole genome shotgun (WGS) entry which is preliminary data.</text>
</comment>
<evidence type="ECO:0000259" key="4">
    <source>
        <dbReference type="SMART" id="SM00495"/>
    </source>
</evidence>
<dbReference type="Gene3D" id="2.10.10.20">
    <property type="entry name" value="Carbohydrate-binding module superfamily 5/12"/>
    <property type="match status" value="1"/>
</dbReference>
<evidence type="ECO:0000256" key="3">
    <source>
        <dbReference type="SAM" id="SignalP"/>
    </source>
</evidence>
<dbReference type="AlphaFoldDB" id="A0A2A9F032"/>
<evidence type="ECO:0000256" key="1">
    <source>
        <dbReference type="ARBA" id="ARBA00022729"/>
    </source>
</evidence>
<keyword evidence="6" id="KW-1185">Reference proteome</keyword>
<evidence type="ECO:0000313" key="6">
    <source>
        <dbReference type="Proteomes" id="UP000224130"/>
    </source>
</evidence>
<dbReference type="SUPFAM" id="SSF81296">
    <property type="entry name" value="E set domains"/>
    <property type="match status" value="1"/>
</dbReference>
<dbReference type="GO" id="GO:0005975">
    <property type="term" value="P:carbohydrate metabolic process"/>
    <property type="evidence" value="ECO:0007669"/>
    <property type="project" value="InterPro"/>
</dbReference>
<reference evidence="5 6" key="1">
    <citation type="submission" date="2017-10" db="EMBL/GenBank/DDBJ databases">
        <title>Sequencing the genomes of 1000 actinobacteria strains.</title>
        <authorList>
            <person name="Klenk H.-P."/>
        </authorList>
    </citation>
    <scope>NUCLEOTIDE SEQUENCE [LARGE SCALE GENOMIC DNA]</scope>
    <source>
        <strain evidence="5 6">DSM 21863</strain>
    </source>
</reference>
<dbReference type="GO" id="GO:0030246">
    <property type="term" value="F:carbohydrate binding"/>
    <property type="evidence" value="ECO:0007669"/>
    <property type="project" value="InterPro"/>
</dbReference>
<keyword evidence="2" id="KW-0378">Hydrolase</keyword>
<dbReference type="SMART" id="SM00495">
    <property type="entry name" value="ChtBD3"/>
    <property type="match status" value="1"/>
</dbReference>
<dbReference type="OrthoDB" id="2702399at2"/>
<dbReference type="InterPro" id="IPR003610">
    <property type="entry name" value="CBM5/12"/>
</dbReference>
<dbReference type="EMBL" id="PDJJ01000001">
    <property type="protein sequence ID" value="PFG43825.1"/>
    <property type="molecule type" value="Genomic_DNA"/>
</dbReference>
<dbReference type="InterPro" id="IPR004302">
    <property type="entry name" value="Cellulose/chitin-bd_N"/>
</dbReference>
<protein>
    <submittedName>
        <fullName evidence="5">Chitinase</fullName>
    </submittedName>
</protein>
<sequence length="243" mass="25646">MRWRSALVGALVGAAALLAPVVVAPTASAHGWVTNPPSRQDLCASGAVSFDCGGVKYEPQSVEAPKGSMKCSGDNAGFAILDDTSKPWPRTSVGSTVTMKWKLTAMHATSTWEYFVDGVLHRTFNDGGARPNQVVEHTLENLPQGNHTILARWNIADTAMAFYSCVDVTVGGGGTTNPTPTPTPTATTPPGDCTGTVWDAATAYVGGTEVTYQGHVYKAKWWTRGETPSASGQWGVWQDLGAC</sequence>
<dbReference type="RefSeq" id="WP_098464122.1">
    <property type="nucleotide sequence ID" value="NZ_PDJJ01000001.1"/>
</dbReference>
<evidence type="ECO:0000313" key="5">
    <source>
        <dbReference type="EMBL" id="PFG43825.1"/>
    </source>
</evidence>
<dbReference type="Pfam" id="PF02839">
    <property type="entry name" value="CBM_5_12"/>
    <property type="match status" value="1"/>
</dbReference>
<dbReference type="CDD" id="cd12215">
    <property type="entry name" value="ChiC_BD"/>
    <property type="match status" value="1"/>
</dbReference>
<dbReference type="GO" id="GO:0005576">
    <property type="term" value="C:extracellular region"/>
    <property type="evidence" value="ECO:0007669"/>
    <property type="project" value="InterPro"/>
</dbReference>
<keyword evidence="1 3" id="KW-0732">Signal</keyword>
<dbReference type="Gene3D" id="2.70.50.50">
    <property type="entry name" value="chitin-binding protein cbp21"/>
    <property type="match status" value="1"/>
</dbReference>
<dbReference type="Pfam" id="PF03067">
    <property type="entry name" value="LPMO_10"/>
    <property type="match status" value="1"/>
</dbReference>
<dbReference type="Proteomes" id="UP000224130">
    <property type="component" value="Unassembled WGS sequence"/>
</dbReference>
<organism evidence="5 6">
    <name type="scientific">Isoptericola jiangsuensis</name>
    <dbReference type="NCBI Taxonomy" id="548579"/>
    <lineage>
        <taxon>Bacteria</taxon>
        <taxon>Bacillati</taxon>
        <taxon>Actinomycetota</taxon>
        <taxon>Actinomycetes</taxon>
        <taxon>Micrococcales</taxon>
        <taxon>Promicromonosporaceae</taxon>
        <taxon>Isoptericola</taxon>
    </lineage>
</organism>
<feature type="signal peptide" evidence="3">
    <location>
        <begin position="1"/>
        <end position="29"/>
    </location>
</feature>
<proteinExistence type="predicted"/>
<gene>
    <name evidence="5" type="ORF">ATJ88_2538</name>
</gene>
<dbReference type="InterPro" id="IPR036573">
    <property type="entry name" value="CBM_sf_5/12"/>
</dbReference>
<dbReference type="CDD" id="cd21177">
    <property type="entry name" value="LPMO_AA10"/>
    <property type="match status" value="1"/>
</dbReference>
<dbReference type="PANTHER" id="PTHR34823">
    <property type="entry name" value="GLCNAC-BINDING PROTEIN A"/>
    <property type="match status" value="1"/>
</dbReference>
<dbReference type="PANTHER" id="PTHR34823:SF1">
    <property type="entry name" value="CHITIN-BINDING TYPE-4 DOMAIN-CONTAINING PROTEIN"/>
    <property type="match status" value="1"/>
</dbReference>
<dbReference type="InterPro" id="IPR014756">
    <property type="entry name" value="Ig_E-set"/>
</dbReference>
<name>A0A2A9F032_9MICO</name>
<evidence type="ECO:0000256" key="2">
    <source>
        <dbReference type="ARBA" id="ARBA00022801"/>
    </source>
</evidence>
<accession>A0A2A9F032</accession>
<feature type="chain" id="PRO_5012608692" evidence="3">
    <location>
        <begin position="30"/>
        <end position="243"/>
    </location>
</feature>
<dbReference type="SUPFAM" id="SSF51055">
    <property type="entry name" value="Carbohydrate binding domain"/>
    <property type="match status" value="1"/>
</dbReference>
<dbReference type="GO" id="GO:0004553">
    <property type="term" value="F:hydrolase activity, hydrolyzing O-glycosyl compounds"/>
    <property type="evidence" value="ECO:0007669"/>
    <property type="project" value="InterPro"/>
</dbReference>
<feature type="domain" description="Chitin-binding type-3" evidence="4">
    <location>
        <begin position="195"/>
        <end position="240"/>
    </location>
</feature>
<dbReference type="InterPro" id="IPR051024">
    <property type="entry name" value="GlcNAc_Chitin_IntDeg"/>
</dbReference>